<dbReference type="EMBL" id="JANBPU010000433">
    <property type="protein sequence ID" value="KAJ1911578.1"/>
    <property type="molecule type" value="Genomic_DNA"/>
</dbReference>
<evidence type="ECO:0000313" key="3">
    <source>
        <dbReference type="Proteomes" id="UP001150538"/>
    </source>
</evidence>
<accession>A0A9W7ZMJ1</accession>
<proteinExistence type="predicted"/>
<feature type="compositionally biased region" description="Low complexity" evidence="1">
    <location>
        <begin position="11"/>
        <end position="34"/>
    </location>
</feature>
<reference evidence="2" key="1">
    <citation type="submission" date="2022-07" db="EMBL/GenBank/DDBJ databases">
        <title>Phylogenomic reconstructions and comparative analyses of Kickxellomycotina fungi.</title>
        <authorList>
            <person name="Reynolds N.K."/>
            <person name="Stajich J.E."/>
            <person name="Barry K."/>
            <person name="Grigoriev I.V."/>
            <person name="Crous P."/>
            <person name="Smith M.E."/>
        </authorList>
    </citation>
    <scope>NUCLEOTIDE SEQUENCE</scope>
    <source>
        <strain evidence="2">NBRC 100468</strain>
    </source>
</reference>
<feature type="compositionally biased region" description="Polar residues" evidence="1">
    <location>
        <begin position="46"/>
        <end position="63"/>
    </location>
</feature>
<organism evidence="2 3">
    <name type="scientific">Mycoemilia scoparia</name>
    <dbReference type="NCBI Taxonomy" id="417184"/>
    <lineage>
        <taxon>Eukaryota</taxon>
        <taxon>Fungi</taxon>
        <taxon>Fungi incertae sedis</taxon>
        <taxon>Zoopagomycota</taxon>
        <taxon>Kickxellomycotina</taxon>
        <taxon>Kickxellomycetes</taxon>
        <taxon>Kickxellales</taxon>
        <taxon>Kickxellaceae</taxon>
        <taxon>Mycoemilia</taxon>
    </lineage>
</organism>
<evidence type="ECO:0000256" key="1">
    <source>
        <dbReference type="SAM" id="MobiDB-lite"/>
    </source>
</evidence>
<dbReference type="Proteomes" id="UP001150538">
    <property type="component" value="Unassembled WGS sequence"/>
</dbReference>
<dbReference type="AlphaFoldDB" id="A0A9W7ZMJ1"/>
<evidence type="ECO:0000313" key="2">
    <source>
        <dbReference type="EMBL" id="KAJ1911578.1"/>
    </source>
</evidence>
<gene>
    <name evidence="2" type="ORF">H4219_005895</name>
</gene>
<name>A0A9W7ZMJ1_9FUNG</name>
<protein>
    <submittedName>
        <fullName evidence="2">Uncharacterized protein</fullName>
    </submittedName>
</protein>
<keyword evidence="3" id="KW-1185">Reference proteome</keyword>
<sequence>MNRQQSIQPFKGRSQQHKQSSQGKKQQTSKPSQGRKQQRNQPFKAKQQQLTQPSKGKQQQHALSSQEKPLELVKMEWFLSFIYLVLFVFTGKSGDIDQVANMLEQVKKDAQALVAVNEDISYHFYYLQGAAELLTDKVRKAMVKVQSSREYHSQPGVPRPNVNLVGLRIEYLVKLYDCGHASLFHYNLSTELEQNEEKLSNDYYKLWKTIYDQGTMVMKTFLTRKTQDSIDSKGFYEHFSSLPPFKNAEEYRTLALKTKKVRGIFSKIFANGKLQKCIVTGRVTTSIWMRNSLGHADGSKVHINHLLSGMVWFLGQWKGKSEDVEKLVEWFKKEEHFGTEEFKNFLYSQLQQ</sequence>
<feature type="region of interest" description="Disordered" evidence="1">
    <location>
        <begin position="1"/>
        <end position="63"/>
    </location>
</feature>
<comment type="caution">
    <text evidence="2">The sequence shown here is derived from an EMBL/GenBank/DDBJ whole genome shotgun (WGS) entry which is preliminary data.</text>
</comment>